<dbReference type="Proteomes" id="UP000192920">
    <property type="component" value="Unassembled WGS sequence"/>
</dbReference>
<protein>
    <submittedName>
        <fullName evidence="2">Ferredoxin</fullName>
    </submittedName>
</protein>
<dbReference type="Pfam" id="PF00111">
    <property type="entry name" value="Fer2"/>
    <property type="match status" value="1"/>
</dbReference>
<feature type="domain" description="2Fe-2S ferredoxin-type" evidence="1">
    <location>
        <begin position="2"/>
        <end position="116"/>
    </location>
</feature>
<dbReference type="Gene3D" id="3.10.20.30">
    <property type="match status" value="1"/>
</dbReference>
<dbReference type="PROSITE" id="PS51085">
    <property type="entry name" value="2FE2S_FER_2"/>
    <property type="match status" value="1"/>
</dbReference>
<proteinExistence type="predicted"/>
<accession>A0A1Y6C6F4</accession>
<keyword evidence="3" id="KW-1185">Reference proteome</keyword>
<dbReference type="InterPro" id="IPR012675">
    <property type="entry name" value="Beta-grasp_dom_sf"/>
</dbReference>
<dbReference type="STRING" id="1123014.SAMN02745746_03302"/>
<dbReference type="SUPFAM" id="SSF54292">
    <property type="entry name" value="2Fe-2S ferredoxin-like"/>
    <property type="match status" value="1"/>
</dbReference>
<dbReference type="InterPro" id="IPR006058">
    <property type="entry name" value="2Fe2S_fd_BS"/>
</dbReference>
<dbReference type="InterPro" id="IPR001041">
    <property type="entry name" value="2Fe-2S_ferredoxin-type"/>
</dbReference>
<reference evidence="3" key="1">
    <citation type="submission" date="2017-04" db="EMBL/GenBank/DDBJ databases">
        <authorList>
            <person name="Varghese N."/>
            <person name="Submissions S."/>
        </authorList>
    </citation>
    <scope>NUCLEOTIDE SEQUENCE [LARGE SCALE GENOMIC DNA]</scope>
    <source>
        <strain evidence="3">DSM 22618</strain>
    </source>
</reference>
<dbReference type="RefSeq" id="WP_085277403.1">
    <property type="nucleotide sequence ID" value="NZ_FXAG01000021.1"/>
</dbReference>
<evidence type="ECO:0000313" key="2">
    <source>
        <dbReference type="EMBL" id="SMF44416.1"/>
    </source>
</evidence>
<name>A0A1Y6C6F4_9NEIS</name>
<dbReference type="PROSITE" id="PS00197">
    <property type="entry name" value="2FE2S_FER_1"/>
    <property type="match status" value="1"/>
</dbReference>
<gene>
    <name evidence="2" type="ORF">SAMN02745746_03302</name>
</gene>
<dbReference type="CDD" id="cd00207">
    <property type="entry name" value="fer2"/>
    <property type="match status" value="1"/>
</dbReference>
<evidence type="ECO:0000313" key="3">
    <source>
        <dbReference type="Proteomes" id="UP000192920"/>
    </source>
</evidence>
<dbReference type="InterPro" id="IPR036010">
    <property type="entry name" value="2Fe-2S_ferredoxin-like_sf"/>
</dbReference>
<dbReference type="EMBL" id="FXAG01000021">
    <property type="protein sequence ID" value="SMF44416.1"/>
    <property type="molecule type" value="Genomic_DNA"/>
</dbReference>
<organism evidence="2 3">
    <name type="scientific">Pseudogulbenkiania subflava DSM 22618</name>
    <dbReference type="NCBI Taxonomy" id="1123014"/>
    <lineage>
        <taxon>Bacteria</taxon>
        <taxon>Pseudomonadati</taxon>
        <taxon>Pseudomonadota</taxon>
        <taxon>Betaproteobacteria</taxon>
        <taxon>Neisseriales</taxon>
        <taxon>Chromobacteriaceae</taxon>
        <taxon>Pseudogulbenkiania</taxon>
    </lineage>
</organism>
<evidence type="ECO:0000259" key="1">
    <source>
        <dbReference type="PROSITE" id="PS51085"/>
    </source>
</evidence>
<dbReference type="GO" id="GO:0051537">
    <property type="term" value="F:2 iron, 2 sulfur cluster binding"/>
    <property type="evidence" value="ECO:0007669"/>
    <property type="project" value="InterPro"/>
</dbReference>
<dbReference type="AlphaFoldDB" id="A0A1Y6C6F4"/>
<sequence length="116" mass="12844">MPIVRFIDQSSGQVLEEVAAEAGDVLIDVARFHELPLHWRCGQGTCGTCKVRVEHLGQPGTVKVGRKERNVMLRAGLIDAAMAAAEEWPDTADTWRLACHLTLDETDWRVLLPPAE</sequence>